<keyword evidence="4" id="KW-1185">Reference proteome</keyword>
<evidence type="ECO:0000256" key="1">
    <source>
        <dbReference type="ARBA" id="ARBA00023115"/>
    </source>
</evidence>
<name>A0A1I1Q9N9_9GAMM</name>
<dbReference type="GO" id="GO:0010487">
    <property type="term" value="F:thermospermine synthase activity"/>
    <property type="evidence" value="ECO:0007669"/>
    <property type="project" value="TreeGrafter"/>
</dbReference>
<dbReference type="PANTHER" id="PTHR43317">
    <property type="entry name" value="THERMOSPERMINE SYNTHASE ACAULIS5"/>
    <property type="match status" value="1"/>
</dbReference>
<feature type="transmembrane region" description="Helical" evidence="2">
    <location>
        <begin position="50"/>
        <end position="70"/>
    </location>
</feature>
<feature type="transmembrane region" description="Helical" evidence="2">
    <location>
        <begin position="122"/>
        <end position="149"/>
    </location>
</feature>
<keyword evidence="2" id="KW-0812">Transmembrane</keyword>
<feature type="transmembrane region" description="Helical" evidence="2">
    <location>
        <begin position="161"/>
        <end position="180"/>
    </location>
</feature>
<accession>A0A1I1Q9N9</accession>
<dbReference type="NCBIfam" id="NF037959">
    <property type="entry name" value="MFS_SpdSyn"/>
    <property type="match status" value="1"/>
</dbReference>
<dbReference type="RefSeq" id="WP_093427546.1">
    <property type="nucleotide sequence ID" value="NZ_FOMJ01000002.1"/>
</dbReference>
<reference evidence="3 4" key="1">
    <citation type="submission" date="2016-10" db="EMBL/GenBank/DDBJ databases">
        <authorList>
            <person name="de Groot N.N."/>
        </authorList>
    </citation>
    <scope>NUCLEOTIDE SEQUENCE [LARGE SCALE GENOMIC DNA]</scope>
    <source>
        <strain evidence="3 4">HL3</strain>
    </source>
</reference>
<gene>
    <name evidence="3" type="ORF">SAMN05660831_00877</name>
</gene>
<evidence type="ECO:0000256" key="2">
    <source>
        <dbReference type="SAM" id="Phobius"/>
    </source>
</evidence>
<proteinExistence type="predicted"/>
<keyword evidence="1" id="KW-0620">Polyamine biosynthesis</keyword>
<organism evidence="3 4">
    <name type="scientific">Thiohalospira halophila DSM 15071</name>
    <dbReference type="NCBI Taxonomy" id="1123397"/>
    <lineage>
        <taxon>Bacteria</taxon>
        <taxon>Pseudomonadati</taxon>
        <taxon>Pseudomonadota</taxon>
        <taxon>Gammaproteobacteria</taxon>
        <taxon>Thiohalospirales</taxon>
        <taxon>Thiohalospiraceae</taxon>
        <taxon>Thiohalospira</taxon>
    </lineage>
</organism>
<keyword evidence="2" id="KW-1133">Transmembrane helix</keyword>
<dbReference type="InterPro" id="IPR029063">
    <property type="entry name" value="SAM-dependent_MTases_sf"/>
</dbReference>
<feature type="transmembrane region" description="Helical" evidence="2">
    <location>
        <begin position="186"/>
        <end position="205"/>
    </location>
</feature>
<feature type="transmembrane region" description="Helical" evidence="2">
    <location>
        <begin position="17"/>
        <end position="38"/>
    </location>
</feature>
<dbReference type="STRING" id="1123397.SAMN05660831_00877"/>
<feature type="transmembrane region" description="Helical" evidence="2">
    <location>
        <begin position="212"/>
        <end position="229"/>
    </location>
</feature>
<dbReference type="GO" id="GO:0006596">
    <property type="term" value="P:polyamine biosynthetic process"/>
    <property type="evidence" value="ECO:0007669"/>
    <property type="project" value="UniProtKB-KW"/>
</dbReference>
<dbReference type="OrthoDB" id="9761985at2"/>
<dbReference type="AlphaFoldDB" id="A0A1I1Q9N9"/>
<dbReference type="SUPFAM" id="SSF53335">
    <property type="entry name" value="S-adenosyl-L-methionine-dependent methyltransferases"/>
    <property type="match status" value="1"/>
</dbReference>
<feature type="transmembrane region" description="Helical" evidence="2">
    <location>
        <begin position="82"/>
        <end position="102"/>
    </location>
</feature>
<keyword evidence="2" id="KW-0472">Membrane</keyword>
<evidence type="ECO:0000313" key="3">
    <source>
        <dbReference type="EMBL" id="SFD14830.1"/>
    </source>
</evidence>
<sequence>MAPVSAPSQVHPARRRLAAYGATVFLAAALTMVLEIAAGRLVAPYVGSSLYTWTAIIGVVLAGLSVGNWLGGRWADRGAGPAAAGVALGAAAVASLAILLSLELLGPLVRTSAMGPLGGTLVLVGGLFLLPAVLLGILTPLLTTLALGLDERTGHVVGRMHALGALGSIAGTFLAGYWLIPAMGVHGVILTTALVLAALAAPFLISAWRRGAALAALFALVSGLAWQQQVLVSPCDEESAYFCIRVENATRDVPFGEARALVLDHLLHSINHRQEPALLASPYLHLMDEVARQWPGMEPESADWFFAGGGAYTHPRALNALDPGASVTVAEVDPAVTRMAEEALFVETEGWRVLHRDARLALARLEGERFDVVVGDVFHDVAVPAHLVTREFAELVRERLRPGGLYTLNIVDRHPEPRLVASLLRTLEGVFGHVDVWHQGLPSDGDPARVTYVLTASDTPPPASPLRARHGLPRQWERVTGRVEGAVADPLVLTDSHSPVASLLAPLLLRGG</sequence>
<evidence type="ECO:0000313" key="4">
    <source>
        <dbReference type="Proteomes" id="UP000198611"/>
    </source>
</evidence>
<dbReference type="Gene3D" id="3.40.50.150">
    <property type="entry name" value="Vaccinia Virus protein VP39"/>
    <property type="match status" value="1"/>
</dbReference>
<dbReference type="PANTHER" id="PTHR43317:SF1">
    <property type="entry name" value="THERMOSPERMINE SYNTHASE ACAULIS5"/>
    <property type="match status" value="1"/>
</dbReference>
<dbReference type="CDD" id="cd02440">
    <property type="entry name" value="AdoMet_MTases"/>
    <property type="match status" value="1"/>
</dbReference>
<protein>
    <submittedName>
        <fullName evidence="3">Spermidine synthase</fullName>
    </submittedName>
</protein>
<dbReference type="EMBL" id="FOMJ01000002">
    <property type="protein sequence ID" value="SFD14830.1"/>
    <property type="molecule type" value="Genomic_DNA"/>
</dbReference>
<dbReference type="Proteomes" id="UP000198611">
    <property type="component" value="Unassembled WGS sequence"/>
</dbReference>